<dbReference type="InterPro" id="IPR047142">
    <property type="entry name" value="OryJ/VirC-like"/>
</dbReference>
<feature type="region of interest" description="Disordered" evidence="1">
    <location>
        <begin position="1"/>
        <end position="49"/>
    </location>
</feature>
<feature type="compositionally biased region" description="Low complexity" evidence="1">
    <location>
        <begin position="35"/>
        <end position="48"/>
    </location>
</feature>
<evidence type="ECO:0000256" key="1">
    <source>
        <dbReference type="SAM" id="MobiDB-lite"/>
    </source>
</evidence>
<dbReference type="GeneID" id="41975012"/>
<dbReference type="InParanoid" id="A0A507B4N4"/>
<evidence type="ECO:0000313" key="3">
    <source>
        <dbReference type="EMBL" id="TPX11828.1"/>
    </source>
</evidence>
<dbReference type="RefSeq" id="XP_030993539.1">
    <property type="nucleotide sequence ID" value="XM_031142323.1"/>
</dbReference>
<proteinExistence type="predicted"/>
<dbReference type="PANTHER" id="PTHR36156:SF2">
    <property type="entry name" value="CUPIN TYPE-2 DOMAIN-CONTAINING PROTEIN"/>
    <property type="match status" value="1"/>
</dbReference>
<protein>
    <recommendedName>
        <fullName evidence="2">Cupin type-2 domain-containing protein</fullName>
    </recommendedName>
</protein>
<feature type="domain" description="Cupin type-2" evidence="2">
    <location>
        <begin position="163"/>
        <end position="230"/>
    </location>
</feature>
<reference evidence="3 4" key="1">
    <citation type="submission" date="2019-06" db="EMBL/GenBank/DDBJ databases">
        <title>Draft genome sequence of the filamentous fungus Phialemoniopsis curvata isolated from diesel fuel.</title>
        <authorList>
            <person name="Varaljay V.A."/>
            <person name="Lyon W.J."/>
            <person name="Crouch A.L."/>
            <person name="Drake C.E."/>
            <person name="Hollomon J.M."/>
            <person name="Nadeau L.J."/>
            <person name="Nunn H.S."/>
            <person name="Stevenson B.S."/>
            <person name="Bojanowski C.L."/>
            <person name="Crookes-Goodson W.J."/>
        </authorList>
    </citation>
    <scope>NUCLEOTIDE SEQUENCE [LARGE SCALE GENOMIC DNA]</scope>
    <source>
        <strain evidence="3 4">D216</strain>
    </source>
</reference>
<dbReference type="STRING" id="1093900.A0A507B4N4"/>
<dbReference type="Gene3D" id="2.60.120.10">
    <property type="entry name" value="Jelly Rolls"/>
    <property type="match status" value="1"/>
</dbReference>
<evidence type="ECO:0000259" key="2">
    <source>
        <dbReference type="Pfam" id="PF07883"/>
    </source>
</evidence>
<sequence length="252" mass="27619">MSAGDDGSSQDQPTQQQQQQQQQQSPPRDYNPTLQQQQQQQQQPQQQPNWEPYLRHTSALGILKPNVVFDVFKMSAGGDQRLPNPRVVRTAHADDGKSVFVSDELVTPFHPFGPEGSGFSVLDVRPAVPVRNTDPPVQAAAAAAASQQPLLPRCPPAGVNFVITDIPPGRSAPMHRTLSLDYAAVMAGEVVLRLDGGEEKTVRAGELIVQQGVNHEWENRGDETCRILFVMVGSEKITLADGRALEETVFQR</sequence>
<dbReference type="EMBL" id="SKBQ01000046">
    <property type="protein sequence ID" value="TPX11828.1"/>
    <property type="molecule type" value="Genomic_DNA"/>
</dbReference>
<dbReference type="SUPFAM" id="SSF51182">
    <property type="entry name" value="RmlC-like cupins"/>
    <property type="match status" value="1"/>
</dbReference>
<dbReference type="CDD" id="cd02231">
    <property type="entry name" value="cupin_BLL6423-like"/>
    <property type="match status" value="1"/>
</dbReference>
<dbReference type="AlphaFoldDB" id="A0A507B4N4"/>
<gene>
    <name evidence="3" type="ORF">E0L32_007565</name>
</gene>
<feature type="compositionally biased region" description="Low complexity" evidence="1">
    <location>
        <begin position="9"/>
        <end position="27"/>
    </location>
</feature>
<evidence type="ECO:0000313" key="4">
    <source>
        <dbReference type="Proteomes" id="UP000319257"/>
    </source>
</evidence>
<dbReference type="Proteomes" id="UP000319257">
    <property type="component" value="Unassembled WGS sequence"/>
</dbReference>
<comment type="caution">
    <text evidence="3">The sequence shown here is derived from an EMBL/GenBank/DDBJ whole genome shotgun (WGS) entry which is preliminary data.</text>
</comment>
<dbReference type="InterPro" id="IPR014710">
    <property type="entry name" value="RmlC-like_jellyroll"/>
</dbReference>
<dbReference type="InterPro" id="IPR011051">
    <property type="entry name" value="RmlC_Cupin_sf"/>
</dbReference>
<name>A0A507B4N4_9PEZI</name>
<keyword evidence="4" id="KW-1185">Reference proteome</keyword>
<dbReference type="Pfam" id="PF07883">
    <property type="entry name" value="Cupin_2"/>
    <property type="match status" value="1"/>
</dbReference>
<accession>A0A507B4N4</accession>
<dbReference type="InterPro" id="IPR013096">
    <property type="entry name" value="Cupin_2"/>
</dbReference>
<dbReference type="PANTHER" id="PTHR36156">
    <property type="entry name" value="SLR2101 PROTEIN"/>
    <property type="match status" value="1"/>
</dbReference>
<dbReference type="OrthoDB" id="5840532at2759"/>
<organism evidence="3 4">
    <name type="scientific">Thyridium curvatum</name>
    <dbReference type="NCBI Taxonomy" id="1093900"/>
    <lineage>
        <taxon>Eukaryota</taxon>
        <taxon>Fungi</taxon>
        <taxon>Dikarya</taxon>
        <taxon>Ascomycota</taxon>
        <taxon>Pezizomycotina</taxon>
        <taxon>Sordariomycetes</taxon>
        <taxon>Sordariomycetidae</taxon>
        <taxon>Thyridiales</taxon>
        <taxon>Thyridiaceae</taxon>
        <taxon>Thyridium</taxon>
    </lineage>
</organism>